<comment type="caution">
    <text evidence="2">The sequence shown here is derived from an EMBL/GenBank/DDBJ whole genome shotgun (WGS) entry which is preliminary data.</text>
</comment>
<evidence type="ECO:0008006" key="4">
    <source>
        <dbReference type="Google" id="ProtNLM"/>
    </source>
</evidence>
<protein>
    <recommendedName>
        <fullName evidence="4">Reverse transcriptase zinc-binding domain-containing protein</fullName>
    </recommendedName>
</protein>
<accession>A0ABR2EXP8</accession>
<organism evidence="2 3">
    <name type="scientific">Hibiscus sabdariffa</name>
    <name type="common">roselle</name>
    <dbReference type="NCBI Taxonomy" id="183260"/>
    <lineage>
        <taxon>Eukaryota</taxon>
        <taxon>Viridiplantae</taxon>
        <taxon>Streptophyta</taxon>
        <taxon>Embryophyta</taxon>
        <taxon>Tracheophyta</taxon>
        <taxon>Spermatophyta</taxon>
        <taxon>Magnoliopsida</taxon>
        <taxon>eudicotyledons</taxon>
        <taxon>Gunneridae</taxon>
        <taxon>Pentapetalae</taxon>
        <taxon>rosids</taxon>
        <taxon>malvids</taxon>
        <taxon>Malvales</taxon>
        <taxon>Malvaceae</taxon>
        <taxon>Malvoideae</taxon>
        <taxon>Hibiscus</taxon>
    </lineage>
</organism>
<evidence type="ECO:0000313" key="3">
    <source>
        <dbReference type="Proteomes" id="UP001472677"/>
    </source>
</evidence>
<gene>
    <name evidence="2" type="ORF">V6N12_059221</name>
</gene>
<dbReference type="EMBL" id="JBBPBM010000010">
    <property type="protein sequence ID" value="KAK8565666.1"/>
    <property type="molecule type" value="Genomic_DNA"/>
</dbReference>
<keyword evidence="3" id="KW-1185">Reference proteome</keyword>
<proteinExistence type="predicted"/>
<dbReference type="Proteomes" id="UP001472677">
    <property type="component" value="Unassembled WGS sequence"/>
</dbReference>
<evidence type="ECO:0000313" key="2">
    <source>
        <dbReference type="EMBL" id="KAK8565666.1"/>
    </source>
</evidence>
<feature type="transmembrane region" description="Helical" evidence="1">
    <location>
        <begin position="122"/>
        <end position="142"/>
    </location>
</feature>
<sequence length="217" mass="23767">MHHLGFKDIVRHDGQCDFDQLGSLFPGAIVAHIACILPTSLGVGCDHIVWSGTSSGAFSVSSSHGFWQRKVDERLRQGCISDSSCLNCGCCREAVLHILRDCPLLNCYGSNLSLERITKLSLIFHLSVGSLKTFALMVPLVLLNYRGHVFSRLFFDRSGSGGMILCLSTHACLCPMRIVKRCLDLSFCKLQSIGPGTPWFAYGCRELGTSSGRLLHS</sequence>
<name>A0ABR2EXP8_9ROSI</name>
<keyword evidence="1" id="KW-1133">Transmembrane helix</keyword>
<keyword evidence="1" id="KW-0472">Membrane</keyword>
<keyword evidence="1" id="KW-0812">Transmembrane</keyword>
<evidence type="ECO:0000256" key="1">
    <source>
        <dbReference type="SAM" id="Phobius"/>
    </source>
</evidence>
<reference evidence="2 3" key="1">
    <citation type="journal article" date="2024" name="G3 (Bethesda)">
        <title>Genome assembly of Hibiscus sabdariffa L. provides insights into metabolisms of medicinal natural products.</title>
        <authorList>
            <person name="Kim T."/>
        </authorList>
    </citation>
    <scope>NUCLEOTIDE SEQUENCE [LARGE SCALE GENOMIC DNA]</scope>
    <source>
        <strain evidence="2">TK-2024</strain>
        <tissue evidence="2">Old leaves</tissue>
    </source>
</reference>